<dbReference type="Gene3D" id="3.20.20.70">
    <property type="entry name" value="Aldolase class I"/>
    <property type="match status" value="1"/>
</dbReference>
<evidence type="ECO:0000256" key="3">
    <source>
        <dbReference type="ARBA" id="ARBA00007592"/>
    </source>
</evidence>
<comment type="caution">
    <text evidence="12">Was originally thought to be a dihydrodipicolinate synthase (DHDPS), catalyzing the condensation of (S)-aspartate-beta-semialdehyde [(S)-ASA] and pyruvate to dihydrodipicolinate (DHDP). However, it was shown in E.coli that the product of the enzymatic reaction is not dihydrodipicolinate but in fact (4S)-4-hydroxy-2,3,4,5-tetrahydro-(2S)-dipicolinic acid (HTPA), and that the consecutive dehydration reaction leading to DHDP is not spontaneous but catalyzed by DapB.</text>
</comment>
<evidence type="ECO:0000256" key="1">
    <source>
        <dbReference type="ARBA" id="ARBA00003294"/>
    </source>
</evidence>
<accession>A0A2V3UI93</accession>
<dbReference type="Pfam" id="PF00701">
    <property type="entry name" value="DHDPS"/>
    <property type="match status" value="1"/>
</dbReference>
<comment type="subunit">
    <text evidence="12">Homotetramer; dimer of dimers.</text>
</comment>
<comment type="pathway">
    <text evidence="2 12">Amino-acid biosynthesis; L-lysine biosynthesis via DAP pathway; (S)-tetrahydrodipicolinate from L-aspartate: step 3/4.</text>
</comment>
<feature type="site" description="Part of a proton relay during catalysis" evidence="12">
    <location>
        <position position="116"/>
    </location>
</feature>
<feature type="active site" description="Proton donor/acceptor" evidence="12 14">
    <location>
        <position position="142"/>
    </location>
</feature>
<evidence type="ECO:0000256" key="14">
    <source>
        <dbReference type="PIRSR" id="PIRSR001365-1"/>
    </source>
</evidence>
<dbReference type="AlphaFoldDB" id="A0A2V3UI93"/>
<dbReference type="PANTHER" id="PTHR12128">
    <property type="entry name" value="DIHYDRODIPICOLINATE SYNTHASE"/>
    <property type="match status" value="1"/>
</dbReference>
<feature type="active site" description="Schiff-base intermediate with substrate" evidence="12 14">
    <location>
        <position position="170"/>
    </location>
</feature>
<dbReference type="SMART" id="SM01130">
    <property type="entry name" value="DHDPS"/>
    <property type="match status" value="1"/>
</dbReference>
<dbReference type="InterPro" id="IPR020625">
    <property type="entry name" value="Schiff_base-form_aldolases_AS"/>
</dbReference>
<dbReference type="SUPFAM" id="SSF51569">
    <property type="entry name" value="Aldolase"/>
    <property type="match status" value="1"/>
</dbReference>
<dbReference type="PANTHER" id="PTHR12128:SF66">
    <property type="entry name" value="4-HYDROXY-2-OXOGLUTARATE ALDOLASE, MITOCHONDRIAL"/>
    <property type="match status" value="1"/>
</dbReference>
<dbReference type="EC" id="4.3.3.7" evidence="4 12"/>
<evidence type="ECO:0000256" key="13">
    <source>
        <dbReference type="PIRNR" id="PIRNR001365"/>
    </source>
</evidence>
<evidence type="ECO:0000256" key="5">
    <source>
        <dbReference type="ARBA" id="ARBA00022490"/>
    </source>
</evidence>
<evidence type="ECO:0000256" key="11">
    <source>
        <dbReference type="ARBA" id="ARBA00047836"/>
    </source>
</evidence>
<feature type="binding site" evidence="12 15">
    <location>
        <position position="54"/>
    </location>
    <ligand>
        <name>pyruvate</name>
        <dbReference type="ChEBI" id="CHEBI:15361"/>
    </ligand>
</feature>
<evidence type="ECO:0000256" key="7">
    <source>
        <dbReference type="ARBA" id="ARBA00022915"/>
    </source>
</evidence>
<keyword evidence="17" id="KW-1185">Reference proteome</keyword>
<dbReference type="NCBIfam" id="TIGR00674">
    <property type="entry name" value="dapA"/>
    <property type="match status" value="1"/>
</dbReference>
<dbReference type="InterPro" id="IPR005263">
    <property type="entry name" value="DapA"/>
</dbReference>
<dbReference type="PROSITE" id="PS00665">
    <property type="entry name" value="DHDPS_1"/>
    <property type="match status" value="1"/>
</dbReference>
<dbReference type="Proteomes" id="UP000248021">
    <property type="component" value="Unassembled WGS sequence"/>
</dbReference>
<dbReference type="GO" id="GO:0005829">
    <property type="term" value="C:cytosol"/>
    <property type="evidence" value="ECO:0007669"/>
    <property type="project" value="TreeGrafter"/>
</dbReference>
<dbReference type="GO" id="GO:0008840">
    <property type="term" value="F:4-hydroxy-tetrahydrodipicolinate synthase activity"/>
    <property type="evidence" value="ECO:0007669"/>
    <property type="project" value="UniProtKB-UniRule"/>
</dbReference>
<dbReference type="EMBL" id="QJJK01000001">
    <property type="protein sequence ID" value="PXW64869.1"/>
    <property type="molecule type" value="Genomic_DNA"/>
</dbReference>
<feature type="site" description="Part of a proton relay during catalysis" evidence="12">
    <location>
        <position position="53"/>
    </location>
</feature>
<name>A0A2V3UI93_9HYPH</name>
<protein>
    <recommendedName>
        <fullName evidence="4 12">4-hydroxy-tetrahydrodipicolinate synthase</fullName>
        <shortName evidence="12">HTPA synthase</shortName>
        <ecNumber evidence="4 12">4.3.3.7</ecNumber>
    </recommendedName>
</protein>
<keyword evidence="9 12" id="KW-0456">Lyase</keyword>
<dbReference type="CDD" id="cd00950">
    <property type="entry name" value="DHDPS"/>
    <property type="match status" value="1"/>
</dbReference>
<comment type="caution">
    <text evidence="16">The sequence shown here is derived from an EMBL/GenBank/DDBJ whole genome shotgun (WGS) entry which is preliminary data.</text>
</comment>
<comment type="similarity">
    <text evidence="3 12 13">Belongs to the DapA family.</text>
</comment>
<evidence type="ECO:0000256" key="12">
    <source>
        <dbReference type="HAMAP-Rule" id="MF_00418"/>
    </source>
</evidence>
<evidence type="ECO:0000256" key="6">
    <source>
        <dbReference type="ARBA" id="ARBA00022605"/>
    </source>
</evidence>
<evidence type="ECO:0000256" key="9">
    <source>
        <dbReference type="ARBA" id="ARBA00023239"/>
    </source>
</evidence>
<feature type="binding site" evidence="12 15">
    <location>
        <position position="212"/>
    </location>
    <ligand>
        <name>pyruvate</name>
        <dbReference type="ChEBI" id="CHEBI:15361"/>
    </ligand>
</feature>
<organism evidence="16 17">
    <name type="scientific">Chelatococcus asaccharovorans</name>
    <dbReference type="NCBI Taxonomy" id="28210"/>
    <lineage>
        <taxon>Bacteria</taxon>
        <taxon>Pseudomonadati</taxon>
        <taxon>Pseudomonadota</taxon>
        <taxon>Alphaproteobacteria</taxon>
        <taxon>Hyphomicrobiales</taxon>
        <taxon>Chelatococcaceae</taxon>
        <taxon>Chelatococcus</taxon>
    </lineage>
</organism>
<dbReference type="InterPro" id="IPR020624">
    <property type="entry name" value="Schiff_base-form_aldolases_CS"/>
</dbReference>
<dbReference type="InterPro" id="IPR002220">
    <property type="entry name" value="DapA-like"/>
</dbReference>
<dbReference type="PROSITE" id="PS00666">
    <property type="entry name" value="DHDPS_2"/>
    <property type="match status" value="1"/>
</dbReference>
<keyword evidence="8 12" id="KW-0457">Lysine biosynthesis</keyword>
<evidence type="ECO:0000256" key="15">
    <source>
        <dbReference type="PIRSR" id="PIRSR001365-2"/>
    </source>
</evidence>
<evidence type="ECO:0000256" key="4">
    <source>
        <dbReference type="ARBA" id="ARBA00012086"/>
    </source>
</evidence>
<evidence type="ECO:0000313" key="17">
    <source>
        <dbReference type="Proteomes" id="UP000248021"/>
    </source>
</evidence>
<dbReference type="HAMAP" id="MF_00418">
    <property type="entry name" value="DapA"/>
    <property type="match status" value="1"/>
</dbReference>
<sequence length="312" mass="32596">MRSWPCHMLTGSIPALVTPFHPDDLALLDQQALARLAIRAVEQKSSALVVCGSTGEAPALSAEEHGEAIAVVAHAVRDCVPVIAGVGAPSTQRAASLAVAARQAGATALLVSAPPYVRPTQEGLKAHVRAVYAAARLPILLYDVPSRTGVAFRDETIAQLSAEGVIEGLKDATADLARPARLRRLCGDDFVQLSGDDATALAYRAAGGAGCISVTANLVPALCADMHAAWDRGDVRKAQHIAERLSPMHDLMFLETNPTPVKAALGLLGLCNPVPRLPLLPATAQTMDRLAEITQRLLADDEIGLAKTSVAA</sequence>
<evidence type="ECO:0000256" key="2">
    <source>
        <dbReference type="ARBA" id="ARBA00005120"/>
    </source>
</evidence>
<reference evidence="16 17" key="1">
    <citation type="submission" date="2018-05" db="EMBL/GenBank/DDBJ databases">
        <title>Genomic Encyclopedia of Type Strains, Phase IV (KMG-IV): sequencing the most valuable type-strain genomes for metagenomic binning, comparative biology and taxonomic classification.</title>
        <authorList>
            <person name="Goeker M."/>
        </authorList>
    </citation>
    <scope>NUCLEOTIDE SEQUENCE [LARGE SCALE GENOMIC DNA]</scope>
    <source>
        <strain evidence="16 17">DSM 6462</strain>
    </source>
</reference>
<comment type="catalytic activity">
    <reaction evidence="11 12">
        <text>L-aspartate 4-semialdehyde + pyruvate = (2S,4S)-4-hydroxy-2,3,4,5-tetrahydrodipicolinate + H2O + H(+)</text>
        <dbReference type="Rhea" id="RHEA:34171"/>
        <dbReference type="ChEBI" id="CHEBI:15361"/>
        <dbReference type="ChEBI" id="CHEBI:15377"/>
        <dbReference type="ChEBI" id="CHEBI:15378"/>
        <dbReference type="ChEBI" id="CHEBI:67139"/>
        <dbReference type="ChEBI" id="CHEBI:537519"/>
        <dbReference type="EC" id="4.3.3.7"/>
    </reaction>
</comment>
<dbReference type="PRINTS" id="PR00146">
    <property type="entry name" value="DHPICSNTHASE"/>
</dbReference>
<dbReference type="UniPathway" id="UPA00034">
    <property type="reaction ID" value="UER00017"/>
</dbReference>
<keyword evidence="10 12" id="KW-0704">Schiff base</keyword>
<evidence type="ECO:0000256" key="10">
    <source>
        <dbReference type="ARBA" id="ARBA00023270"/>
    </source>
</evidence>
<keyword evidence="5 12" id="KW-0963">Cytoplasm</keyword>
<comment type="subcellular location">
    <subcellularLocation>
        <location evidence="12">Cytoplasm</location>
    </subcellularLocation>
</comment>
<evidence type="ECO:0000313" key="16">
    <source>
        <dbReference type="EMBL" id="PXW64869.1"/>
    </source>
</evidence>
<dbReference type="GO" id="GO:0009089">
    <property type="term" value="P:lysine biosynthetic process via diaminopimelate"/>
    <property type="evidence" value="ECO:0007669"/>
    <property type="project" value="UniProtKB-UniRule"/>
</dbReference>
<dbReference type="GO" id="GO:0019877">
    <property type="term" value="P:diaminopimelate biosynthetic process"/>
    <property type="evidence" value="ECO:0007669"/>
    <property type="project" value="UniProtKB-UniRule"/>
</dbReference>
<dbReference type="PIRSF" id="PIRSF001365">
    <property type="entry name" value="DHDPS"/>
    <property type="match status" value="1"/>
</dbReference>
<proteinExistence type="inferred from homology"/>
<gene>
    <name evidence="12" type="primary">dapA</name>
    <name evidence="16" type="ORF">C7450_101628</name>
</gene>
<comment type="function">
    <text evidence="1 12">Catalyzes the condensation of (S)-aspartate-beta-semialdehyde [(S)-ASA] and pyruvate to 4-hydroxy-tetrahydrodipicolinate (HTPA).</text>
</comment>
<evidence type="ECO:0000256" key="8">
    <source>
        <dbReference type="ARBA" id="ARBA00023154"/>
    </source>
</evidence>
<keyword evidence="7 12" id="KW-0220">Diaminopimelate biosynthesis</keyword>
<dbReference type="InterPro" id="IPR013785">
    <property type="entry name" value="Aldolase_TIM"/>
</dbReference>
<keyword evidence="6 12" id="KW-0028">Amino-acid biosynthesis</keyword>